<dbReference type="Proteomes" id="UP000008888">
    <property type="component" value="Chromosome"/>
</dbReference>
<dbReference type="AlphaFoldDB" id="G0A302"/>
<protein>
    <recommendedName>
        <fullName evidence="3">DUF4238 domain-containing protein</fullName>
    </recommendedName>
</protein>
<evidence type="ECO:0008006" key="3">
    <source>
        <dbReference type="Google" id="ProtNLM"/>
    </source>
</evidence>
<dbReference type="InterPro" id="IPR025332">
    <property type="entry name" value="DUF4238"/>
</dbReference>
<dbReference type="Pfam" id="PF14022">
    <property type="entry name" value="DUF4238"/>
    <property type="match status" value="1"/>
</dbReference>
<accession>G0A302</accession>
<dbReference type="KEGG" id="mmt:Metme_4312"/>
<reference evidence="1 2" key="1">
    <citation type="journal article" date="2011" name="J. Bacteriol.">
        <title>Complete Genome Sequence of the Aerobic Marine Methanotroph Methylomonas methanica MC09.</title>
        <authorList>
            <person name="Boden R."/>
            <person name="Cunliffe M."/>
            <person name="Scanlan J."/>
            <person name="Moussard H."/>
            <person name="Kits K.D."/>
            <person name="Klotz M.G."/>
            <person name="Jetten M.S."/>
            <person name="Vuilleumier S."/>
            <person name="Han J."/>
            <person name="Peters L."/>
            <person name="Mikhailova N."/>
            <person name="Teshima H."/>
            <person name="Tapia R."/>
            <person name="Kyrpides N."/>
            <person name="Ivanova N."/>
            <person name="Pagani I."/>
            <person name="Cheng J.F."/>
            <person name="Goodwin L."/>
            <person name="Han C."/>
            <person name="Hauser L."/>
            <person name="Land M.L."/>
            <person name="Lapidus A."/>
            <person name="Lucas S."/>
            <person name="Pitluck S."/>
            <person name="Woyke T."/>
            <person name="Stein L."/>
            <person name="Murrell J.C."/>
        </authorList>
    </citation>
    <scope>NUCLEOTIDE SEQUENCE [LARGE SCALE GENOMIC DNA]</scope>
    <source>
        <strain evidence="1 2">MC09</strain>
    </source>
</reference>
<dbReference type="HOGENOM" id="CLU_047678_0_0_6"/>
<evidence type="ECO:0000313" key="1">
    <source>
        <dbReference type="EMBL" id="AEG02661.1"/>
    </source>
</evidence>
<name>G0A302_METMM</name>
<reference evidence="2" key="3">
    <citation type="submission" date="2011-05" db="EMBL/GenBank/DDBJ databases">
        <title>Complete sequence of Methylomonas methanica MC09.</title>
        <authorList>
            <consortium name="US DOE Joint Genome Institute"/>
            <person name="Lucas S."/>
            <person name="Han J."/>
            <person name="Lapidus A."/>
            <person name="Cheng J.-F."/>
            <person name="Goodwin L."/>
            <person name="Pitluck S."/>
            <person name="Peters L."/>
            <person name="Mikhailova N."/>
            <person name="Teshima H."/>
            <person name="Han C."/>
            <person name="Tapia R."/>
            <person name="Land M."/>
            <person name="Hauser L."/>
            <person name="Kyrpides N."/>
            <person name="Ivanova N."/>
            <person name="Pagani I."/>
            <person name="Stein L."/>
            <person name="Woyke T."/>
        </authorList>
    </citation>
    <scope>NUCLEOTIDE SEQUENCE [LARGE SCALE GENOMIC DNA]</scope>
    <source>
        <strain evidence="2">MC09</strain>
    </source>
</reference>
<dbReference type="EMBL" id="CP002738">
    <property type="protein sequence ID" value="AEG02661.1"/>
    <property type="molecule type" value="Genomic_DNA"/>
</dbReference>
<keyword evidence="2" id="KW-1185">Reference proteome</keyword>
<organism evidence="1 2">
    <name type="scientific">Methylomonas methanica (strain DSM 25384 / MC09)</name>
    <dbReference type="NCBI Taxonomy" id="857087"/>
    <lineage>
        <taxon>Bacteria</taxon>
        <taxon>Pseudomonadati</taxon>
        <taxon>Pseudomonadota</taxon>
        <taxon>Gammaproteobacteria</taxon>
        <taxon>Methylococcales</taxon>
        <taxon>Methylococcaceae</taxon>
        <taxon>Methylomonas</taxon>
    </lineage>
</organism>
<gene>
    <name evidence="1" type="ordered locus">Metme_4312</name>
</gene>
<dbReference type="RefSeq" id="WP_013820875.1">
    <property type="nucleotide sequence ID" value="NC_015572.1"/>
</dbReference>
<reference key="2">
    <citation type="submission" date="2011-05" db="EMBL/GenBank/DDBJ databases">
        <title>Complete genome sequence of the aerobic marine methanotroph Methylomonas methanica MC09.</title>
        <authorList>
            <person name="Boden R."/>
            <person name="Cunliffe M."/>
            <person name="Scanlan J."/>
            <person name="Moussard H."/>
            <person name="Kits K.D."/>
            <person name="Klotz M."/>
            <person name="Jetten M."/>
            <person name="Vuilleumier S."/>
            <person name="Han J."/>
            <person name="Peters L."/>
            <person name="Mikhailova N."/>
            <person name="Teshima H."/>
            <person name="Tapia R."/>
            <person name="Kyrpides N."/>
            <person name="Ivanova N."/>
            <person name="Pagani I."/>
            <person name="Cheng J.-F."/>
            <person name="Goodwin L."/>
            <person name="Han C."/>
            <person name="Hauser L."/>
            <person name="Land M."/>
            <person name="Lapidus A."/>
            <person name="Lucas S."/>
            <person name="Pitluck S."/>
            <person name="Woyke T."/>
            <person name="Stein L.Y."/>
            <person name="Murrell C."/>
        </authorList>
    </citation>
    <scope>NUCLEOTIDE SEQUENCE</scope>
    <source>
        <strain>MC09</strain>
    </source>
</reference>
<dbReference type="STRING" id="857087.Metme_4312"/>
<proteinExistence type="predicted"/>
<sequence>MATNKNQHFVPRCYLKAFSKNGEGIAVNLFNIDRKRLIQNAPLKHQCSKDYFYGEDQKLENAIQFTEGTYGSVVKQVLMPGYKLTQEHKQFLKLFWLLQYLRTESASRRQVEMFEGINTTVGGMPDEFVPSIKEAVLHSMHIFATEMDIVDDLKVCLIKNKSKVRFVTSDDPAIMGNRWHQLDYRARGMGFGLGTSGLLAFLPLSEDILFVAYDADVYSIPNNEGWAVCKNNSDAKAFNQFQYFNCRANIFVRNAECENKVASSLNEALPHRPKERHKIHYAILDTTEGEYKKYVVVTPEEAGEHTEALVHSQQIFPVPPRWPSQIRWRSRGTVYTNGTGVGYVRKSQALV</sequence>
<dbReference type="OrthoDB" id="9148269at2"/>
<evidence type="ECO:0000313" key="2">
    <source>
        <dbReference type="Proteomes" id="UP000008888"/>
    </source>
</evidence>
<dbReference type="eggNOG" id="ENOG5032TKS">
    <property type="taxonomic scope" value="Bacteria"/>
</dbReference>